<evidence type="ECO:0000313" key="2">
    <source>
        <dbReference type="Proteomes" id="UP000325081"/>
    </source>
</evidence>
<proteinExistence type="predicted"/>
<keyword evidence="1" id="KW-0695">RNA-directed DNA polymerase</keyword>
<reference evidence="2" key="1">
    <citation type="journal article" date="2019" name="Curr. Biol.">
        <title>Genome Sequence of Striga asiatica Provides Insight into the Evolution of Plant Parasitism.</title>
        <authorList>
            <person name="Yoshida S."/>
            <person name="Kim S."/>
            <person name="Wafula E.K."/>
            <person name="Tanskanen J."/>
            <person name="Kim Y.M."/>
            <person name="Honaas L."/>
            <person name="Yang Z."/>
            <person name="Spallek T."/>
            <person name="Conn C.E."/>
            <person name="Ichihashi Y."/>
            <person name="Cheong K."/>
            <person name="Cui S."/>
            <person name="Der J.P."/>
            <person name="Gundlach H."/>
            <person name="Jiao Y."/>
            <person name="Hori C."/>
            <person name="Ishida J.K."/>
            <person name="Kasahara H."/>
            <person name="Kiba T."/>
            <person name="Kim M.S."/>
            <person name="Koo N."/>
            <person name="Laohavisit A."/>
            <person name="Lee Y.H."/>
            <person name="Lumba S."/>
            <person name="McCourt P."/>
            <person name="Mortimer J.C."/>
            <person name="Mutuku J.M."/>
            <person name="Nomura T."/>
            <person name="Sasaki-Sekimoto Y."/>
            <person name="Seto Y."/>
            <person name="Wang Y."/>
            <person name="Wakatake T."/>
            <person name="Sakakibara H."/>
            <person name="Demura T."/>
            <person name="Yamaguchi S."/>
            <person name="Yoneyama K."/>
            <person name="Manabe R.I."/>
            <person name="Nelson D.C."/>
            <person name="Schulman A.H."/>
            <person name="Timko M.P."/>
            <person name="dePamphilis C.W."/>
            <person name="Choi D."/>
            <person name="Shirasu K."/>
        </authorList>
    </citation>
    <scope>NUCLEOTIDE SEQUENCE [LARGE SCALE GENOMIC DNA]</scope>
    <source>
        <strain evidence="2">cv. UVA1</strain>
    </source>
</reference>
<gene>
    <name evidence="1" type="ORF">STAS_05186</name>
</gene>
<organism evidence="1 2">
    <name type="scientific">Striga asiatica</name>
    <name type="common">Asiatic witchweed</name>
    <name type="synonym">Buchnera asiatica</name>
    <dbReference type="NCBI Taxonomy" id="4170"/>
    <lineage>
        <taxon>Eukaryota</taxon>
        <taxon>Viridiplantae</taxon>
        <taxon>Streptophyta</taxon>
        <taxon>Embryophyta</taxon>
        <taxon>Tracheophyta</taxon>
        <taxon>Spermatophyta</taxon>
        <taxon>Magnoliopsida</taxon>
        <taxon>eudicotyledons</taxon>
        <taxon>Gunneridae</taxon>
        <taxon>Pentapetalae</taxon>
        <taxon>asterids</taxon>
        <taxon>lamiids</taxon>
        <taxon>Lamiales</taxon>
        <taxon>Orobanchaceae</taxon>
        <taxon>Buchnereae</taxon>
        <taxon>Striga</taxon>
    </lineage>
</organism>
<name>A0A5A7P942_STRAF</name>
<accession>A0A5A7P942</accession>
<dbReference type="AlphaFoldDB" id="A0A5A7P942"/>
<sequence>MTLMVEITACIIVPRSITFPRTNKIRANNRTGNVDSRSHLHSVQNVSENSNTGLFQNLRSVVENSINAGELCTKYLKRINNNNLNSNTNNERMFDTRFKKFPPARPFRHRFRTEWLTKAAAWMKSPSRSEPRLDPGPPSWCKYILLRPLEFFSSFLYASCHPPPIPTPLTCSPRLLMLLSLSAFVPWRESNGLLKLLSSDSAPESDALSAAGSRCRVSSSQGWFCCFSGTLNMLPKFEISMLPVSGSFS</sequence>
<evidence type="ECO:0000313" key="1">
    <source>
        <dbReference type="EMBL" id="GER29335.1"/>
    </source>
</evidence>
<dbReference type="GO" id="GO:0003964">
    <property type="term" value="F:RNA-directed DNA polymerase activity"/>
    <property type="evidence" value="ECO:0007669"/>
    <property type="project" value="UniProtKB-KW"/>
</dbReference>
<keyword evidence="2" id="KW-1185">Reference proteome</keyword>
<dbReference type="EMBL" id="BKCP01003558">
    <property type="protein sequence ID" value="GER29335.1"/>
    <property type="molecule type" value="Genomic_DNA"/>
</dbReference>
<comment type="caution">
    <text evidence="1">The sequence shown here is derived from an EMBL/GenBank/DDBJ whole genome shotgun (WGS) entry which is preliminary data.</text>
</comment>
<keyword evidence="1" id="KW-0548">Nucleotidyltransferase</keyword>
<protein>
    <submittedName>
        <fullName evidence="1">RNA-directed DNA polymerase (Reversetranscriptase)-related family protein</fullName>
    </submittedName>
</protein>
<dbReference type="Proteomes" id="UP000325081">
    <property type="component" value="Unassembled WGS sequence"/>
</dbReference>
<keyword evidence="1" id="KW-0808">Transferase</keyword>